<proteinExistence type="predicted"/>
<comment type="caution">
    <text evidence="1">The sequence shown here is derived from an EMBL/GenBank/DDBJ whole genome shotgun (WGS) entry which is preliminary data.</text>
</comment>
<evidence type="ECO:0000313" key="1">
    <source>
        <dbReference type="EMBL" id="KAI0091889.1"/>
    </source>
</evidence>
<reference evidence="1" key="1">
    <citation type="journal article" date="2021" name="Environ. Microbiol.">
        <title>Gene family expansions and transcriptome signatures uncover fungal adaptations to wood decay.</title>
        <authorList>
            <person name="Hage H."/>
            <person name="Miyauchi S."/>
            <person name="Viragh M."/>
            <person name="Drula E."/>
            <person name="Min B."/>
            <person name="Chaduli D."/>
            <person name="Navarro D."/>
            <person name="Favel A."/>
            <person name="Norest M."/>
            <person name="Lesage-Meessen L."/>
            <person name="Balint B."/>
            <person name="Merenyi Z."/>
            <person name="de Eugenio L."/>
            <person name="Morin E."/>
            <person name="Martinez A.T."/>
            <person name="Baldrian P."/>
            <person name="Stursova M."/>
            <person name="Martinez M.J."/>
            <person name="Novotny C."/>
            <person name="Magnuson J.K."/>
            <person name="Spatafora J.W."/>
            <person name="Maurice S."/>
            <person name="Pangilinan J."/>
            <person name="Andreopoulos W."/>
            <person name="LaButti K."/>
            <person name="Hundley H."/>
            <person name="Na H."/>
            <person name="Kuo A."/>
            <person name="Barry K."/>
            <person name="Lipzen A."/>
            <person name="Henrissat B."/>
            <person name="Riley R."/>
            <person name="Ahrendt S."/>
            <person name="Nagy L.G."/>
            <person name="Grigoriev I.V."/>
            <person name="Martin F."/>
            <person name="Rosso M.N."/>
        </authorList>
    </citation>
    <scope>NUCLEOTIDE SEQUENCE</scope>
    <source>
        <strain evidence="1">CBS 384.51</strain>
    </source>
</reference>
<keyword evidence="2" id="KW-1185">Reference proteome</keyword>
<name>A0ACB8UCE5_9APHY</name>
<dbReference type="EMBL" id="MU274904">
    <property type="protein sequence ID" value="KAI0091889.1"/>
    <property type="molecule type" value="Genomic_DNA"/>
</dbReference>
<protein>
    <submittedName>
        <fullName evidence="1">Spherulation-specific family 4</fullName>
    </submittedName>
</protein>
<sequence length="263" mass="27616">MLFRLSAVYALLAVLTTALGSGVLVPLYIDPADTSCSAWTPLLNAISAHPAVPFYVIINPNSGPVPTPDTGYQTCIPRLKASPSVTVVGYVPTTTGAASIDAVNSATAQYAAWGSAYRPQGIFFDEVNPTSRLLSKYTNWTNTAKATLNDGHGYVILNPGASVGSQTTYFNIADQIVTAEDFYDQFSPSQLTFSSSSPAAKQAVILTDAPSAPPASLISQLVATDNIGSLYITDDTQANGANPYDTLPTQFATFVADIGTDTQ</sequence>
<accession>A0ACB8UCE5</accession>
<gene>
    <name evidence="1" type="ORF">BDY19DRAFT_885038</name>
</gene>
<evidence type="ECO:0000313" key="2">
    <source>
        <dbReference type="Proteomes" id="UP001055072"/>
    </source>
</evidence>
<dbReference type="Proteomes" id="UP001055072">
    <property type="component" value="Unassembled WGS sequence"/>
</dbReference>
<organism evidence="1 2">
    <name type="scientific">Irpex rosettiformis</name>
    <dbReference type="NCBI Taxonomy" id="378272"/>
    <lineage>
        <taxon>Eukaryota</taxon>
        <taxon>Fungi</taxon>
        <taxon>Dikarya</taxon>
        <taxon>Basidiomycota</taxon>
        <taxon>Agaricomycotina</taxon>
        <taxon>Agaricomycetes</taxon>
        <taxon>Polyporales</taxon>
        <taxon>Irpicaceae</taxon>
        <taxon>Irpex</taxon>
    </lineage>
</organism>